<dbReference type="AlphaFoldDB" id="A0AAJ1QC06"/>
<accession>A0AAJ1QC06</accession>
<evidence type="ECO:0000313" key="1">
    <source>
        <dbReference type="EMBL" id="MDM1071244.1"/>
    </source>
</evidence>
<dbReference type="Proteomes" id="UP001170959">
    <property type="component" value="Unassembled WGS sequence"/>
</dbReference>
<protein>
    <submittedName>
        <fullName evidence="1">Uncharacterized protein</fullName>
    </submittedName>
</protein>
<sequence>MVDVKNLIDEFEKNQEVVSSTLFELRKNFTNDFLTLNLLKSINKELITTPIIMDFIADKLQFIENREFLETFTLDDIQKIYFLLTKYYPYDLQYRLGLISFTYILLDNQEEAFIMIEDLNKMITEIKQNIEDIIA</sequence>
<reference evidence="1" key="1">
    <citation type="submission" date="2020-06" db="EMBL/GenBank/DDBJ databases">
        <authorList>
            <person name="Dong N."/>
        </authorList>
    </citation>
    <scope>NUCLEOTIDE SEQUENCE</scope>
    <source>
        <strain evidence="1">R655-4</strain>
    </source>
</reference>
<name>A0AAJ1QC06_9FLAO</name>
<dbReference type="RefSeq" id="WP_159155870.1">
    <property type="nucleotide sequence ID" value="NZ_CP013210.1"/>
</dbReference>
<evidence type="ECO:0000313" key="2">
    <source>
        <dbReference type="Proteomes" id="UP001170959"/>
    </source>
</evidence>
<comment type="caution">
    <text evidence="1">The sequence shown here is derived from an EMBL/GenBank/DDBJ whole genome shotgun (WGS) entry which is preliminary data.</text>
</comment>
<gene>
    <name evidence="1" type="ORF">HX001_01925</name>
</gene>
<dbReference type="EMBL" id="JACAGJ010000001">
    <property type="protein sequence ID" value="MDM1071244.1"/>
    <property type="molecule type" value="Genomic_DNA"/>
</dbReference>
<organism evidence="1 2">
    <name type="scientific">Empedobacter brevis</name>
    <dbReference type="NCBI Taxonomy" id="247"/>
    <lineage>
        <taxon>Bacteria</taxon>
        <taxon>Pseudomonadati</taxon>
        <taxon>Bacteroidota</taxon>
        <taxon>Flavobacteriia</taxon>
        <taxon>Flavobacteriales</taxon>
        <taxon>Weeksellaceae</taxon>
        <taxon>Empedobacter</taxon>
    </lineage>
</organism>
<proteinExistence type="predicted"/>
<reference evidence="1" key="2">
    <citation type="journal article" date="2022" name="Sci. Total Environ.">
        <title>Prevalence, transmission, and molecular epidemiology of tet(X)-positive bacteria among humans, animals, and environmental niches in China: An epidemiological, and genomic-based study.</title>
        <authorList>
            <person name="Dong N."/>
            <person name="Zeng Y."/>
            <person name="Cai C."/>
            <person name="Sun C."/>
            <person name="Lu J."/>
            <person name="Liu C."/>
            <person name="Zhou H."/>
            <person name="Sun Q."/>
            <person name="Shu L."/>
            <person name="Wang H."/>
            <person name="Wang Y."/>
            <person name="Wang S."/>
            <person name="Wu C."/>
            <person name="Chan E.W."/>
            <person name="Chen G."/>
            <person name="Shen Z."/>
            <person name="Chen S."/>
            <person name="Zhang R."/>
        </authorList>
    </citation>
    <scope>NUCLEOTIDE SEQUENCE</scope>
    <source>
        <strain evidence="1">R655-4</strain>
    </source>
</reference>